<comment type="caution">
    <text evidence="2">The sequence shown here is derived from an EMBL/GenBank/DDBJ whole genome shotgun (WGS) entry which is preliminary data.</text>
</comment>
<sequence length="447" mass="51427">MAYSVRTGNPVPETTALYQIFIRNYTREGTFAAATKKLAEVQSLGFSWVYLTPIHPIGKVQRKGSQGSPYAIADYRKVDPELGTLEDLKQFIAESKRLNLKVMIDVVYNHTAPDSRLAQEHPEWFLKGPNGKPGRKCEDWSDVIDLDYLSENSRPHLWDELIDTLVYWRELGIEGFRCDVASLVPREFWVEARKRVNLWNPATGEEKRPTLWLAESVHPSFLLYLRDAGFHAWSEAELHDAFDLTYDYDGWQRLEPVWAGKRPLHYYLDYLEVQRAAYPAWARKIRYLENHDQRRAASRFGKGKRLEAWTAFYQLLPGCTFAYMGQEYAIDEYPSLFEKNPVPWERGDSQFKAIFANIFSATQTIKAHAPNFSYKELGEGVVLIERKGSADRYQILCNVDDRSGFIELDSALEGTDMLSGNSVALKGRIELPRGVLFIQKTTSRAKD</sequence>
<dbReference type="InterPro" id="IPR006047">
    <property type="entry name" value="GH13_cat_dom"/>
</dbReference>
<organism evidence="2">
    <name type="scientific">Gracilinema caldarium</name>
    <dbReference type="NCBI Taxonomy" id="215591"/>
    <lineage>
        <taxon>Bacteria</taxon>
        <taxon>Pseudomonadati</taxon>
        <taxon>Spirochaetota</taxon>
        <taxon>Spirochaetia</taxon>
        <taxon>Spirochaetales</taxon>
        <taxon>Breznakiellaceae</taxon>
        <taxon>Gracilinema</taxon>
    </lineage>
</organism>
<dbReference type="SUPFAM" id="SSF51445">
    <property type="entry name" value="(Trans)glycosidases"/>
    <property type="match status" value="1"/>
</dbReference>
<dbReference type="InterPro" id="IPR017853">
    <property type="entry name" value="GH"/>
</dbReference>
<protein>
    <submittedName>
        <fullName evidence="2">Alpha-amylase</fullName>
    </submittedName>
</protein>
<accession>A0A7C3ILB0</accession>
<reference evidence="2" key="1">
    <citation type="journal article" date="2020" name="mSystems">
        <title>Genome- and Community-Level Interaction Insights into Carbon Utilization and Element Cycling Functions of Hydrothermarchaeota in Hydrothermal Sediment.</title>
        <authorList>
            <person name="Zhou Z."/>
            <person name="Liu Y."/>
            <person name="Xu W."/>
            <person name="Pan J."/>
            <person name="Luo Z.H."/>
            <person name="Li M."/>
        </authorList>
    </citation>
    <scope>NUCLEOTIDE SEQUENCE [LARGE SCALE GENOMIC DNA]</scope>
    <source>
        <strain evidence="2">SpSt-503</strain>
    </source>
</reference>
<dbReference type="SMART" id="SM00642">
    <property type="entry name" value="Aamy"/>
    <property type="match status" value="1"/>
</dbReference>
<evidence type="ECO:0000313" key="2">
    <source>
        <dbReference type="EMBL" id="HFH30085.1"/>
    </source>
</evidence>
<dbReference type="CDD" id="cd11313">
    <property type="entry name" value="AmyAc_arch_bac_AmyA"/>
    <property type="match status" value="1"/>
</dbReference>
<dbReference type="EMBL" id="DSVL01000348">
    <property type="protein sequence ID" value="HFH30085.1"/>
    <property type="molecule type" value="Genomic_DNA"/>
</dbReference>
<dbReference type="Pfam" id="PF00128">
    <property type="entry name" value="Alpha-amylase"/>
    <property type="match status" value="1"/>
</dbReference>
<dbReference type="PANTHER" id="PTHR47786:SF2">
    <property type="entry name" value="GLYCOSYL HYDROLASE FAMILY 13 CATALYTIC DOMAIN-CONTAINING PROTEIN"/>
    <property type="match status" value="1"/>
</dbReference>
<proteinExistence type="predicted"/>
<gene>
    <name evidence="2" type="ORF">ENS59_11370</name>
</gene>
<dbReference type="AlphaFoldDB" id="A0A7C3ILB0"/>
<dbReference type="Gene3D" id="3.20.20.80">
    <property type="entry name" value="Glycosidases"/>
    <property type="match status" value="1"/>
</dbReference>
<dbReference type="PANTHER" id="PTHR47786">
    <property type="entry name" value="ALPHA-1,4-GLUCAN:MALTOSE-1-PHOSPHATE MALTOSYLTRANSFERASE"/>
    <property type="match status" value="1"/>
</dbReference>
<evidence type="ECO:0000259" key="1">
    <source>
        <dbReference type="SMART" id="SM00642"/>
    </source>
</evidence>
<dbReference type="GO" id="GO:0005975">
    <property type="term" value="P:carbohydrate metabolic process"/>
    <property type="evidence" value="ECO:0007669"/>
    <property type="project" value="InterPro"/>
</dbReference>
<feature type="domain" description="Glycosyl hydrolase family 13 catalytic" evidence="1">
    <location>
        <begin position="19"/>
        <end position="368"/>
    </location>
</feature>
<name>A0A7C3ILB0_9SPIR</name>